<gene>
    <name evidence="1" type="ORF">EVAR_6078_1</name>
</gene>
<organism evidence="1 2">
    <name type="scientific">Eumeta variegata</name>
    <name type="common">Bagworm moth</name>
    <name type="synonym">Eumeta japonica</name>
    <dbReference type="NCBI Taxonomy" id="151549"/>
    <lineage>
        <taxon>Eukaryota</taxon>
        <taxon>Metazoa</taxon>
        <taxon>Ecdysozoa</taxon>
        <taxon>Arthropoda</taxon>
        <taxon>Hexapoda</taxon>
        <taxon>Insecta</taxon>
        <taxon>Pterygota</taxon>
        <taxon>Neoptera</taxon>
        <taxon>Endopterygota</taxon>
        <taxon>Lepidoptera</taxon>
        <taxon>Glossata</taxon>
        <taxon>Ditrysia</taxon>
        <taxon>Tineoidea</taxon>
        <taxon>Psychidae</taxon>
        <taxon>Oiketicinae</taxon>
        <taxon>Eumeta</taxon>
    </lineage>
</organism>
<evidence type="ECO:0000313" key="2">
    <source>
        <dbReference type="Proteomes" id="UP000299102"/>
    </source>
</evidence>
<comment type="caution">
    <text evidence="1">The sequence shown here is derived from an EMBL/GenBank/DDBJ whole genome shotgun (WGS) entry which is preliminary data.</text>
</comment>
<evidence type="ECO:0000313" key="1">
    <source>
        <dbReference type="EMBL" id="GBP12743.1"/>
    </source>
</evidence>
<dbReference type="EMBL" id="BGZK01000053">
    <property type="protein sequence ID" value="GBP12743.1"/>
    <property type="molecule type" value="Genomic_DNA"/>
</dbReference>
<reference evidence="1 2" key="1">
    <citation type="journal article" date="2019" name="Commun. Biol.">
        <title>The bagworm genome reveals a unique fibroin gene that provides high tensile strength.</title>
        <authorList>
            <person name="Kono N."/>
            <person name="Nakamura H."/>
            <person name="Ohtoshi R."/>
            <person name="Tomita M."/>
            <person name="Numata K."/>
            <person name="Arakawa K."/>
        </authorList>
    </citation>
    <scope>NUCLEOTIDE SEQUENCE [LARGE SCALE GENOMIC DNA]</scope>
</reference>
<sequence length="159" mass="18039">MYTINGQGRNEIDVETCIGIETVTWTGRGSGTKIYIENKAMITIKINRKLADVEDEEIHFVSMRAKQGAHLNDECNLTAQKSLARLLTVFGDESSCKTTIYTWFAECKRSRFNLIGEFSDGRLSTAVNNKTSTRRIIKTDRHVTYHEIWASLIIGMSQI</sequence>
<dbReference type="AlphaFoldDB" id="A0A4C1TDY1"/>
<dbReference type="OrthoDB" id="10017160at2759"/>
<dbReference type="Proteomes" id="UP000299102">
    <property type="component" value="Unassembled WGS sequence"/>
</dbReference>
<accession>A0A4C1TDY1</accession>
<evidence type="ECO:0008006" key="3">
    <source>
        <dbReference type="Google" id="ProtNLM"/>
    </source>
</evidence>
<keyword evidence="2" id="KW-1185">Reference proteome</keyword>
<proteinExistence type="predicted"/>
<name>A0A4C1TDY1_EUMVA</name>
<protein>
    <recommendedName>
        <fullName evidence="3">Mos1 transposase HTH domain-containing protein</fullName>
    </recommendedName>
</protein>